<name>A0A7R9D1V7_TIMCR</name>
<gene>
    <name evidence="2" type="ORF">TCEB3V08_LOCUS8534</name>
</gene>
<dbReference type="EMBL" id="OC319840">
    <property type="protein sequence ID" value="CAD7406455.1"/>
    <property type="molecule type" value="Genomic_DNA"/>
</dbReference>
<accession>A0A7R9D1V7</accession>
<proteinExistence type="predicted"/>
<sequence>MFTPYRTLGSTESMSELVKYVSISLPFGRPITCDVSIANNLINSTTTGKVKVAPQSFDPPVRIMTSNFENCNKIIKDGHSVKCFGCASDFYFGDCSEISFSTYKAKSKNFKKAWRFKVCRSVNACASAEEDNVDMVNVSDLSSSDQVISLLKQLNTKSAKLQESVNFVSAKNDDVLKQISSYLTEIASLKSEVSNLKTINQSLSEKNVFLENKINFLE</sequence>
<evidence type="ECO:0000313" key="2">
    <source>
        <dbReference type="EMBL" id="CAD7406455.1"/>
    </source>
</evidence>
<reference evidence="2" key="1">
    <citation type="submission" date="2020-11" db="EMBL/GenBank/DDBJ databases">
        <authorList>
            <person name="Tran Van P."/>
        </authorList>
    </citation>
    <scope>NUCLEOTIDE SEQUENCE</scope>
</reference>
<evidence type="ECO:0000256" key="1">
    <source>
        <dbReference type="SAM" id="Coils"/>
    </source>
</evidence>
<keyword evidence="1" id="KW-0175">Coiled coil</keyword>
<organism evidence="2">
    <name type="scientific">Timema cristinae</name>
    <name type="common">Walking stick</name>
    <dbReference type="NCBI Taxonomy" id="61476"/>
    <lineage>
        <taxon>Eukaryota</taxon>
        <taxon>Metazoa</taxon>
        <taxon>Ecdysozoa</taxon>
        <taxon>Arthropoda</taxon>
        <taxon>Hexapoda</taxon>
        <taxon>Insecta</taxon>
        <taxon>Pterygota</taxon>
        <taxon>Neoptera</taxon>
        <taxon>Polyneoptera</taxon>
        <taxon>Phasmatodea</taxon>
        <taxon>Timematodea</taxon>
        <taxon>Timematoidea</taxon>
        <taxon>Timematidae</taxon>
        <taxon>Timema</taxon>
    </lineage>
</organism>
<feature type="coiled-coil region" evidence="1">
    <location>
        <begin position="186"/>
        <end position="213"/>
    </location>
</feature>
<dbReference type="AlphaFoldDB" id="A0A7R9D1V7"/>
<protein>
    <submittedName>
        <fullName evidence="2">Uncharacterized protein</fullName>
    </submittedName>
</protein>